<name>A0A2H3JWL9_WOLCO</name>
<dbReference type="FunFam" id="3.30.830.10:FF:000003">
    <property type="entry name" value="Insulin-degrading enzyme"/>
    <property type="match status" value="1"/>
</dbReference>
<dbReference type="GO" id="GO:0005739">
    <property type="term" value="C:mitochondrion"/>
    <property type="evidence" value="ECO:0007669"/>
    <property type="project" value="TreeGrafter"/>
</dbReference>
<dbReference type="GO" id="GO:0043171">
    <property type="term" value="P:peptide catabolic process"/>
    <property type="evidence" value="ECO:0007669"/>
    <property type="project" value="TreeGrafter"/>
</dbReference>
<dbReference type="PANTHER" id="PTHR43690:SF18">
    <property type="entry name" value="INSULIN-DEGRADING ENZYME-RELATED"/>
    <property type="match status" value="1"/>
</dbReference>
<dbReference type="Pfam" id="PF22456">
    <property type="entry name" value="PqqF-like_C_4"/>
    <property type="match status" value="1"/>
</dbReference>
<keyword evidence="4 11" id="KW-0378">Hydrolase</keyword>
<feature type="domain" description="Peptidase M16 C-terminal" evidence="8">
    <location>
        <begin position="227"/>
        <end position="406"/>
    </location>
</feature>
<proteinExistence type="inferred from homology"/>
<dbReference type="PANTHER" id="PTHR43690">
    <property type="entry name" value="NARDILYSIN"/>
    <property type="match status" value="1"/>
</dbReference>
<keyword evidence="6" id="KW-0482">Metalloprotease</keyword>
<protein>
    <submittedName>
        <fullName evidence="11">LuxS/MPP-like metallohydrolase</fullName>
    </submittedName>
</protein>
<evidence type="ECO:0000256" key="2">
    <source>
        <dbReference type="ARBA" id="ARBA00022670"/>
    </source>
</evidence>
<gene>
    <name evidence="11" type="ORF">WOLCODRAFT_136929</name>
</gene>
<dbReference type="InterPro" id="IPR007863">
    <property type="entry name" value="Peptidase_M16_C"/>
</dbReference>
<dbReference type="FunFam" id="3.30.830.10:FF:000005">
    <property type="entry name" value="nardilysin isoform X1"/>
    <property type="match status" value="1"/>
</dbReference>
<evidence type="ECO:0000313" key="11">
    <source>
        <dbReference type="EMBL" id="PCH40557.1"/>
    </source>
</evidence>
<evidence type="ECO:0000259" key="9">
    <source>
        <dbReference type="Pfam" id="PF16187"/>
    </source>
</evidence>
<evidence type="ECO:0000256" key="1">
    <source>
        <dbReference type="ARBA" id="ARBA00007261"/>
    </source>
</evidence>
<keyword evidence="3" id="KW-0479">Metal-binding</keyword>
<accession>A0A2H3JWL9</accession>
<dbReference type="InterPro" id="IPR054734">
    <property type="entry name" value="PqqF-like_C_4"/>
</dbReference>
<dbReference type="OMA" id="LQSDCWR"/>
<dbReference type="OrthoDB" id="952271at2759"/>
<feature type="domain" description="Coenzyme PQQ synthesis protein F-like C-terminal lobe" evidence="10">
    <location>
        <begin position="808"/>
        <end position="906"/>
    </location>
</feature>
<feature type="domain" description="Peptidase M16 N-terminal" evidence="7">
    <location>
        <begin position="44"/>
        <end position="179"/>
    </location>
</feature>
<dbReference type="GO" id="GO:0051603">
    <property type="term" value="P:proteolysis involved in protein catabolic process"/>
    <property type="evidence" value="ECO:0007669"/>
    <property type="project" value="TreeGrafter"/>
</dbReference>
<dbReference type="AlphaFoldDB" id="A0A2H3JWL9"/>
<keyword evidence="12" id="KW-1185">Reference proteome</keyword>
<dbReference type="InterPro" id="IPR032632">
    <property type="entry name" value="Peptidase_M16_M"/>
</dbReference>
<dbReference type="GO" id="GO:0004222">
    <property type="term" value="F:metalloendopeptidase activity"/>
    <property type="evidence" value="ECO:0007669"/>
    <property type="project" value="TreeGrafter"/>
</dbReference>
<evidence type="ECO:0000313" key="12">
    <source>
        <dbReference type="Proteomes" id="UP000218811"/>
    </source>
</evidence>
<dbReference type="Pfam" id="PF05193">
    <property type="entry name" value="Peptidase_M16_C"/>
    <property type="match status" value="1"/>
</dbReference>
<dbReference type="InterPro" id="IPR011249">
    <property type="entry name" value="Metalloenz_LuxS/M16"/>
</dbReference>
<organism evidence="11 12">
    <name type="scientific">Wolfiporia cocos (strain MD-104)</name>
    <name type="common">Brown rot fungus</name>
    <dbReference type="NCBI Taxonomy" id="742152"/>
    <lineage>
        <taxon>Eukaryota</taxon>
        <taxon>Fungi</taxon>
        <taxon>Dikarya</taxon>
        <taxon>Basidiomycota</taxon>
        <taxon>Agaricomycotina</taxon>
        <taxon>Agaricomycetes</taxon>
        <taxon>Polyporales</taxon>
        <taxon>Phaeolaceae</taxon>
        <taxon>Wolfiporia</taxon>
    </lineage>
</organism>
<dbReference type="GO" id="GO:0005829">
    <property type="term" value="C:cytosol"/>
    <property type="evidence" value="ECO:0007669"/>
    <property type="project" value="TreeGrafter"/>
</dbReference>
<dbReference type="GO" id="GO:0046872">
    <property type="term" value="F:metal ion binding"/>
    <property type="evidence" value="ECO:0007669"/>
    <property type="project" value="UniProtKB-KW"/>
</dbReference>
<dbReference type="STRING" id="742152.A0A2H3JWL9"/>
<keyword evidence="2" id="KW-0645">Protease</keyword>
<evidence type="ECO:0000256" key="6">
    <source>
        <dbReference type="ARBA" id="ARBA00023049"/>
    </source>
</evidence>
<evidence type="ECO:0000256" key="5">
    <source>
        <dbReference type="ARBA" id="ARBA00022833"/>
    </source>
</evidence>
<evidence type="ECO:0000256" key="4">
    <source>
        <dbReference type="ARBA" id="ARBA00022801"/>
    </source>
</evidence>
<evidence type="ECO:0000259" key="10">
    <source>
        <dbReference type="Pfam" id="PF22456"/>
    </source>
</evidence>
<evidence type="ECO:0000256" key="3">
    <source>
        <dbReference type="ARBA" id="ARBA00022723"/>
    </source>
</evidence>
<keyword evidence="5" id="KW-0862">Zinc</keyword>
<dbReference type="Proteomes" id="UP000218811">
    <property type="component" value="Unassembled WGS sequence"/>
</dbReference>
<evidence type="ECO:0000259" key="7">
    <source>
        <dbReference type="Pfam" id="PF00675"/>
    </source>
</evidence>
<dbReference type="SUPFAM" id="SSF63411">
    <property type="entry name" value="LuxS/MPP-like metallohydrolase"/>
    <property type="match status" value="4"/>
</dbReference>
<dbReference type="InterPro" id="IPR011765">
    <property type="entry name" value="Pept_M16_N"/>
</dbReference>
<comment type="similarity">
    <text evidence="1">Belongs to the peptidase M16 family.</text>
</comment>
<dbReference type="Pfam" id="PF00675">
    <property type="entry name" value="Peptidase_M16"/>
    <property type="match status" value="1"/>
</dbReference>
<evidence type="ECO:0000259" key="8">
    <source>
        <dbReference type="Pfam" id="PF05193"/>
    </source>
</evidence>
<dbReference type="InterPro" id="IPR050626">
    <property type="entry name" value="Peptidase_M16"/>
</dbReference>
<dbReference type="Gene3D" id="3.30.830.10">
    <property type="entry name" value="Metalloenzyme, LuxS/M16 peptidase-like"/>
    <property type="match status" value="4"/>
</dbReference>
<dbReference type="EMBL" id="KB468053">
    <property type="protein sequence ID" value="PCH40557.1"/>
    <property type="molecule type" value="Genomic_DNA"/>
</dbReference>
<reference evidence="11 12" key="1">
    <citation type="journal article" date="2012" name="Science">
        <title>The Paleozoic origin of enzymatic lignin decomposition reconstructed from 31 fungal genomes.</title>
        <authorList>
            <person name="Floudas D."/>
            <person name="Binder M."/>
            <person name="Riley R."/>
            <person name="Barry K."/>
            <person name="Blanchette R.A."/>
            <person name="Henrissat B."/>
            <person name="Martinez A.T."/>
            <person name="Otillar R."/>
            <person name="Spatafora J.W."/>
            <person name="Yadav J.S."/>
            <person name="Aerts A."/>
            <person name="Benoit I."/>
            <person name="Boyd A."/>
            <person name="Carlson A."/>
            <person name="Copeland A."/>
            <person name="Coutinho P.M."/>
            <person name="de Vries R.P."/>
            <person name="Ferreira P."/>
            <person name="Findley K."/>
            <person name="Foster B."/>
            <person name="Gaskell J."/>
            <person name="Glotzer D."/>
            <person name="Gorecki P."/>
            <person name="Heitman J."/>
            <person name="Hesse C."/>
            <person name="Hori C."/>
            <person name="Igarashi K."/>
            <person name="Jurgens J.A."/>
            <person name="Kallen N."/>
            <person name="Kersten P."/>
            <person name="Kohler A."/>
            <person name="Kuees U."/>
            <person name="Kumar T.K.A."/>
            <person name="Kuo A."/>
            <person name="LaButti K."/>
            <person name="Larrondo L.F."/>
            <person name="Lindquist E."/>
            <person name="Ling A."/>
            <person name="Lombard V."/>
            <person name="Lucas S."/>
            <person name="Lundell T."/>
            <person name="Martin R."/>
            <person name="McLaughlin D.J."/>
            <person name="Morgenstern I."/>
            <person name="Morin E."/>
            <person name="Murat C."/>
            <person name="Nagy L.G."/>
            <person name="Nolan M."/>
            <person name="Ohm R.A."/>
            <person name="Patyshakuliyeva A."/>
            <person name="Rokas A."/>
            <person name="Ruiz-Duenas F.J."/>
            <person name="Sabat G."/>
            <person name="Salamov A."/>
            <person name="Samejima M."/>
            <person name="Schmutz J."/>
            <person name="Slot J.C."/>
            <person name="St John F."/>
            <person name="Stenlid J."/>
            <person name="Sun H."/>
            <person name="Sun S."/>
            <person name="Syed K."/>
            <person name="Tsang A."/>
            <person name="Wiebenga A."/>
            <person name="Young D."/>
            <person name="Pisabarro A."/>
            <person name="Eastwood D.C."/>
            <person name="Martin F."/>
            <person name="Cullen D."/>
            <person name="Grigoriev I.V."/>
            <person name="Hibbett D.S."/>
        </authorList>
    </citation>
    <scope>NUCLEOTIDE SEQUENCE [LARGE SCALE GENOMIC DNA]</scope>
    <source>
        <strain evidence="11 12">MD-104</strain>
    </source>
</reference>
<sequence>MAEWEHRAAQNGTPGYAIYKGDIKKPDLDDRHYRLIHLENGIRAMLVHDPSTDKAAACLTVHVGAMHDPSDIQGLAHFCEHLIIKGSKPFPEERDFLSYVSSNGGLTNAVTGPSYAYYWFSIGTHALAGALARQAAFFHSPLFAESLAKREINAVDSEHRRNKQNDPRRILHVNKALYRSDHPYSQFSTGTIESITSAARKLQEEGCLSPIRDDNGEDSAVFSEIRRRLVEWWEQQYCAGRMVLAVLGNEPLDELSEMVVPHYSQIANRGLEPRPIFTQPLWNASKVEPVIFIKTVKDYYGLCVTFLLPDQRQYRRCNPGKFITHFMGHEGPGSVCAYLKKEGWLVSLNSSVPSTRNPSVQYFQVTCTLTKEGYAHYKEVLIAIYDYLALLRSSQFESYHFTEIKAISELEFRFQDKTQPHTYVNWLSRELLEDYPPESVLADPVLVHDWDEEIVRRTLALLVPEKGRVTLEAREHPDEIVGRDMVWATEQWFGTEYCFREPDATFMEKARRGPHSNVQLYLPNPNPFIPKNLKVKKAEVNEIAKAPRLLRHTVLSTLWHKKDDQFWVPRADVRIDIKSSVAYGTPRQAVLTRLFADLVEDALSELTYDAYLAGLAFSISDHRKGLSISLSGYNDKLPILLKTVMARLVRLEVDPGRLSVIADQAKREYDNFYLAQPSNLSETFAAWTLTPIIWSPSNKSSEISSITAEDIKNHKRALLSRVYLETLVNGNVNEQDAVSLLDTVEQCLSARPILPSERSQSRALVIPSGANIIVRKHHQDHKEGNCSISYYCQFGDAGDARLCAVLELIAHIIKEPVRTQLRTREQLGYVVSASSWTAATSVGLGIKIQTTRPPWDAEQRIDAFLESFYGVLESLAQPDFDDKKKGLIVKTLEKDKNLSEETRRFWNEIDSGYYAFKRKESEAEMIGALNLQDVLHAYNHYIRPSTGSATRKKLSVHLISQQMQEAPRDLGAMVVTDDKEPMFKASLGCYPAAVPVIPGLRTMPSS</sequence>
<dbReference type="Pfam" id="PF16187">
    <property type="entry name" value="Peptidase_M16_M"/>
    <property type="match status" value="1"/>
</dbReference>
<feature type="domain" description="Peptidase M16 middle/third" evidence="9">
    <location>
        <begin position="412"/>
        <end position="700"/>
    </location>
</feature>